<reference evidence="6 7" key="1">
    <citation type="submission" date="2019-08" db="EMBL/GenBank/DDBJ databases">
        <authorList>
            <person name="Dhanesh K."/>
            <person name="Kumar G."/>
            <person name="Sasikala C."/>
            <person name="Venkata Ramana C."/>
        </authorList>
    </citation>
    <scope>NUCLEOTIDE SEQUENCE [LARGE SCALE GENOMIC DNA]</scope>
    <source>
        <strain evidence="6 7">JC645</strain>
    </source>
</reference>
<dbReference type="GO" id="GO:0006689">
    <property type="term" value="P:ganglioside catabolic process"/>
    <property type="evidence" value="ECO:0007669"/>
    <property type="project" value="TreeGrafter"/>
</dbReference>
<evidence type="ECO:0000256" key="1">
    <source>
        <dbReference type="ARBA" id="ARBA00000427"/>
    </source>
</evidence>
<evidence type="ECO:0000256" key="2">
    <source>
        <dbReference type="ARBA" id="ARBA00009348"/>
    </source>
</evidence>
<feature type="chain" id="PRO_5024370244" description="exo-alpha-sialidase" evidence="4">
    <location>
        <begin position="31"/>
        <end position="556"/>
    </location>
</feature>
<dbReference type="EC" id="3.2.1.18" evidence="3"/>
<dbReference type="Pfam" id="PF13088">
    <property type="entry name" value="BNR_2"/>
    <property type="match status" value="1"/>
</dbReference>
<proteinExistence type="inferred from homology"/>
<name>A0A5M6D463_9BACT</name>
<feature type="domain" description="Sialidase" evidence="5">
    <location>
        <begin position="230"/>
        <end position="522"/>
    </location>
</feature>
<dbReference type="GO" id="GO:0009313">
    <property type="term" value="P:oligosaccharide catabolic process"/>
    <property type="evidence" value="ECO:0007669"/>
    <property type="project" value="TreeGrafter"/>
</dbReference>
<sequence length="556" mass="60897">MPQASINLLRTVAAMIGSVCLLGSSGLLHAQGHSADVHCVTQRVTLPILLGDRSTPVQTISVTVSSKDSTETLTDESDAQRLPHLRELDVSLAGTDQATDLESISIHRLASDGSLQWPPLASLPAEPMPERLLRLDLNAKTGALRLGENRFGLAVRLRPTANLDHRISVGCDRVLVSNGQRIHVGDDPVPQRFGIALRSGGQDDVDTYRIPGLATTNQGTLIAVYDVRRANSRDLPADIDVGMSRSLDGGRNWEPMQIIMDMGDDPAWSHDGIGDPAVLVDRERGTIWVAGLWSHGPRGWHGSGPGIAPEQTGQMMLVRSDDDGQTWSEPINITSQVKRPEWCLLLQGPGKGISMSDGTLVFAAQFQDAESNGRLPHSTIVYSQDHGKTWHCGHGAFPDTTEAQIVETHPGVLMLNCRYNRKPFRVVMTTDDLGRTWKRHPTSETTLSEPGACMASLIKLSSVENRFDSGAEWLLFSNPDSRSERSRMMVKASPDLGQHWPQSNRVLLDEGRSFGYSCMTQIDSETLGVLYEGSRADLIFQRIPLHQMLAPSKDRP</sequence>
<comment type="caution">
    <text evidence="6">The sequence shown here is derived from an EMBL/GenBank/DDBJ whole genome shotgun (WGS) entry which is preliminary data.</text>
</comment>
<evidence type="ECO:0000259" key="5">
    <source>
        <dbReference type="Pfam" id="PF13088"/>
    </source>
</evidence>
<dbReference type="InterPro" id="IPR026856">
    <property type="entry name" value="Sialidase_fam"/>
</dbReference>
<accession>A0A5M6D463</accession>
<comment type="similarity">
    <text evidence="2">Belongs to the glycosyl hydrolase 33 family.</text>
</comment>
<dbReference type="EMBL" id="VWOX01000013">
    <property type="protein sequence ID" value="KAA5540529.1"/>
    <property type="molecule type" value="Genomic_DNA"/>
</dbReference>
<keyword evidence="7" id="KW-1185">Reference proteome</keyword>
<dbReference type="RefSeq" id="WP_150078583.1">
    <property type="nucleotide sequence ID" value="NZ_VWOX01000013.1"/>
</dbReference>
<dbReference type="Proteomes" id="UP000324479">
    <property type="component" value="Unassembled WGS sequence"/>
</dbReference>
<comment type="catalytic activity">
    <reaction evidence="1">
        <text>Hydrolysis of alpha-(2-&gt;3)-, alpha-(2-&gt;6)-, alpha-(2-&gt;8)- glycosidic linkages of terminal sialic acid residues in oligosaccharides, glycoproteins, glycolipids, colominic acid and synthetic substrates.</text>
        <dbReference type="EC" id="3.2.1.18"/>
    </reaction>
</comment>
<gene>
    <name evidence="6" type="ORF">FYK55_21240</name>
</gene>
<dbReference type="InterPro" id="IPR011040">
    <property type="entry name" value="Sialidase"/>
</dbReference>
<dbReference type="SUPFAM" id="SSF50939">
    <property type="entry name" value="Sialidases"/>
    <property type="match status" value="1"/>
</dbReference>
<evidence type="ECO:0000256" key="4">
    <source>
        <dbReference type="SAM" id="SignalP"/>
    </source>
</evidence>
<evidence type="ECO:0000256" key="3">
    <source>
        <dbReference type="ARBA" id="ARBA00012733"/>
    </source>
</evidence>
<dbReference type="GO" id="GO:0005737">
    <property type="term" value="C:cytoplasm"/>
    <property type="evidence" value="ECO:0007669"/>
    <property type="project" value="TreeGrafter"/>
</dbReference>
<dbReference type="GO" id="GO:0016020">
    <property type="term" value="C:membrane"/>
    <property type="evidence" value="ECO:0007669"/>
    <property type="project" value="TreeGrafter"/>
</dbReference>
<dbReference type="GO" id="GO:0004308">
    <property type="term" value="F:exo-alpha-sialidase activity"/>
    <property type="evidence" value="ECO:0007669"/>
    <property type="project" value="UniProtKB-EC"/>
</dbReference>
<feature type="signal peptide" evidence="4">
    <location>
        <begin position="1"/>
        <end position="30"/>
    </location>
</feature>
<evidence type="ECO:0000313" key="6">
    <source>
        <dbReference type="EMBL" id="KAA5540529.1"/>
    </source>
</evidence>
<dbReference type="InterPro" id="IPR036278">
    <property type="entry name" value="Sialidase_sf"/>
</dbReference>
<keyword evidence="6" id="KW-0378">Hydrolase</keyword>
<dbReference type="CDD" id="cd15482">
    <property type="entry name" value="Sialidase_non-viral"/>
    <property type="match status" value="1"/>
</dbReference>
<organism evidence="6 7">
    <name type="scientific">Roseiconus nitratireducens</name>
    <dbReference type="NCBI Taxonomy" id="2605748"/>
    <lineage>
        <taxon>Bacteria</taxon>
        <taxon>Pseudomonadati</taxon>
        <taxon>Planctomycetota</taxon>
        <taxon>Planctomycetia</taxon>
        <taxon>Pirellulales</taxon>
        <taxon>Pirellulaceae</taxon>
        <taxon>Roseiconus</taxon>
    </lineage>
</organism>
<keyword evidence="4" id="KW-0732">Signal</keyword>
<dbReference type="PANTHER" id="PTHR10628:SF30">
    <property type="entry name" value="EXO-ALPHA-SIALIDASE"/>
    <property type="match status" value="1"/>
</dbReference>
<evidence type="ECO:0000313" key="7">
    <source>
        <dbReference type="Proteomes" id="UP000324479"/>
    </source>
</evidence>
<dbReference type="AlphaFoldDB" id="A0A5M6D463"/>
<protein>
    <recommendedName>
        <fullName evidence="3">exo-alpha-sialidase</fullName>
        <ecNumber evidence="3">3.2.1.18</ecNumber>
    </recommendedName>
</protein>
<dbReference type="PANTHER" id="PTHR10628">
    <property type="entry name" value="SIALIDASE"/>
    <property type="match status" value="1"/>
</dbReference>
<dbReference type="Gene3D" id="2.120.10.10">
    <property type="match status" value="1"/>
</dbReference>